<dbReference type="Pfam" id="PF06429">
    <property type="entry name" value="Flg_bbr_C"/>
    <property type="match status" value="1"/>
</dbReference>
<evidence type="ECO:0000256" key="2">
    <source>
        <dbReference type="ARBA" id="ARBA00009677"/>
    </source>
</evidence>
<keyword evidence="9" id="KW-0282">Flagellum</keyword>
<dbReference type="GO" id="GO:0030694">
    <property type="term" value="C:bacterial-type flagellum basal body, rod"/>
    <property type="evidence" value="ECO:0007669"/>
    <property type="project" value="UniProtKB-UniRule"/>
</dbReference>
<dbReference type="RefSeq" id="WP_008915351.1">
    <property type="nucleotide sequence ID" value="NZ_CM001773.1"/>
</dbReference>
<keyword evidence="9" id="KW-0966">Cell projection</keyword>
<dbReference type="Pfam" id="PF00460">
    <property type="entry name" value="Flg_bb_rod"/>
    <property type="match status" value="1"/>
</dbReference>
<dbReference type="OrthoDB" id="9794148at2"/>
<protein>
    <recommendedName>
        <fullName evidence="3 6">Flagellar basal-body rod protein FlgC</fullName>
    </recommendedName>
</protein>
<keyword evidence="4 6" id="KW-0975">Bacterial flagellum</keyword>
<comment type="caution">
    <text evidence="9">The sequence shown here is derived from an EMBL/GenBank/DDBJ whole genome shotgun (WGS) entry which is preliminary data.</text>
</comment>
<dbReference type="EMBL" id="AKKN01000007">
    <property type="protein sequence ID" value="EKT58557.1"/>
    <property type="molecule type" value="Genomic_DNA"/>
</dbReference>
<evidence type="ECO:0000256" key="4">
    <source>
        <dbReference type="ARBA" id="ARBA00023143"/>
    </source>
</evidence>
<comment type="similarity">
    <text evidence="2">Belongs to the flagella basal body rod proteins family.</text>
</comment>
<dbReference type="PATRIC" id="fig|1141660.3.peg.1518"/>
<evidence type="ECO:0000256" key="6">
    <source>
        <dbReference type="RuleBase" id="RU362062"/>
    </source>
</evidence>
<name>K8WM53_9GAMM</name>
<evidence type="ECO:0000313" key="9">
    <source>
        <dbReference type="EMBL" id="EKT58557.1"/>
    </source>
</evidence>
<evidence type="ECO:0000313" key="10">
    <source>
        <dbReference type="Proteomes" id="UP000010290"/>
    </source>
</evidence>
<dbReference type="GO" id="GO:0071978">
    <property type="term" value="P:bacterial-type flagellum-dependent swarming motility"/>
    <property type="evidence" value="ECO:0007669"/>
    <property type="project" value="TreeGrafter"/>
</dbReference>
<evidence type="ECO:0000256" key="3">
    <source>
        <dbReference type="ARBA" id="ARBA00017941"/>
    </source>
</evidence>
<evidence type="ECO:0000256" key="5">
    <source>
        <dbReference type="ARBA" id="ARBA00025933"/>
    </source>
</evidence>
<keyword evidence="10" id="KW-1185">Reference proteome</keyword>
<dbReference type="PANTHER" id="PTHR30435:SF2">
    <property type="entry name" value="FLAGELLAR BASAL-BODY ROD PROTEIN FLGC"/>
    <property type="match status" value="1"/>
</dbReference>
<feature type="domain" description="Flagellar basal-body/hook protein C-terminal" evidence="8">
    <location>
        <begin position="88"/>
        <end position="130"/>
    </location>
</feature>
<evidence type="ECO:0000259" key="7">
    <source>
        <dbReference type="Pfam" id="PF00460"/>
    </source>
</evidence>
<dbReference type="InterPro" id="IPR010930">
    <property type="entry name" value="Flg_bb/hook_C_dom"/>
</dbReference>
<dbReference type="Proteomes" id="UP000010290">
    <property type="component" value="Chromosome"/>
</dbReference>
<dbReference type="InterPro" id="IPR006299">
    <property type="entry name" value="FlgC"/>
</dbReference>
<gene>
    <name evidence="9" type="ORF">OO7_07574</name>
</gene>
<dbReference type="InterPro" id="IPR001444">
    <property type="entry name" value="Flag_bb_rod_N"/>
</dbReference>
<sequence>MGLLSIFDIPSSALTAQSQRLNVSASNMANSQSVIGPDNTPFQAKQVIFRLAAHKHQQIGGVYVSQIVDDPSPPRLEYKPNHPLADEKGFVHMPNVDMVGEMVNTISASRSYQANLEVMNIAKILLQKTLMLGQ</sequence>
<evidence type="ECO:0000259" key="8">
    <source>
        <dbReference type="Pfam" id="PF06429"/>
    </source>
</evidence>
<dbReference type="NCBIfam" id="TIGR01395">
    <property type="entry name" value="FlgC"/>
    <property type="match status" value="1"/>
</dbReference>
<comment type="subunit">
    <text evidence="5 6">The basal body constitutes a major portion of the flagellar organelle and consists of four rings (L,P,S, and M) mounted on a central rod. The rod consists of about 26 subunits of FlgG in the distal portion, and FlgB, FlgC and FlgF are thought to build up the proximal portion of the rod with about 6 subunits each.</text>
</comment>
<accession>K8WM53</accession>
<evidence type="ECO:0000256" key="1">
    <source>
        <dbReference type="ARBA" id="ARBA00004117"/>
    </source>
</evidence>
<reference evidence="9 10" key="1">
    <citation type="journal article" date="2012" name="BMC Genomics">
        <title>Comparative genomics of bacteria in the genus Providencia isolated from wild Drosophila melanogaster.</title>
        <authorList>
            <person name="Galac M.R."/>
            <person name="Lazzaro B.P."/>
        </authorList>
    </citation>
    <scope>NUCLEOTIDE SEQUENCE [LARGE SCALE GENOMIC DNA]</scope>
    <source>
        <strain evidence="9 10">DSM 19967</strain>
    </source>
</reference>
<keyword evidence="9" id="KW-0969">Cilium</keyword>
<dbReference type="AlphaFoldDB" id="K8WM53"/>
<dbReference type="PANTHER" id="PTHR30435">
    <property type="entry name" value="FLAGELLAR PROTEIN"/>
    <property type="match status" value="1"/>
</dbReference>
<organism evidence="9 10">
    <name type="scientific">Providencia sneebia DSM 19967</name>
    <dbReference type="NCBI Taxonomy" id="1141660"/>
    <lineage>
        <taxon>Bacteria</taxon>
        <taxon>Pseudomonadati</taxon>
        <taxon>Pseudomonadota</taxon>
        <taxon>Gammaproteobacteria</taxon>
        <taxon>Enterobacterales</taxon>
        <taxon>Morganellaceae</taxon>
        <taxon>Providencia</taxon>
    </lineage>
</organism>
<proteinExistence type="inferred from homology"/>
<feature type="domain" description="Flagellar basal body rod protein N-terminal" evidence="7">
    <location>
        <begin position="11"/>
        <end position="31"/>
    </location>
</feature>
<dbReference type="HOGENOM" id="CLU_123272_0_0_6"/>
<comment type="subcellular location">
    <subcellularLocation>
        <location evidence="1 6">Bacterial flagellum basal body</location>
    </subcellularLocation>
</comment>